<evidence type="ECO:0000313" key="4">
    <source>
        <dbReference type="Proteomes" id="UP000247565"/>
    </source>
</evidence>
<sequence>MPAGEIVDPTKNPVNRLWRFFLRIGIPVLGVILVSFVVVGVTLHSYHTTKAGISKLSHVILRTEQSRISEEILSYLNPATKGGGLAVDMLSHIPSEYKWGMFYSYAMSSLHRTKQAESFYLADSDGRFNMVERVPDHPDQVRVITLEPDQKGGRFLEEYHIFDSKKVIKTRYMPANAYDPRLRAWYHTAVENNKLTWSSPVLMPTKKGLAVTASIPFVDKDGKKNVFAMNISLQELTKFLASIKLSNNARIIIIDNTGHIIASPNLLTYFVGNEWNPQDSKINPAVNPVIARAYDQFQIQGSGIHSFKMEKKPDLGQGQDQKKNSKNIIDKQKQVAGNYICVTSRLPDSIQKWVIMIVIPEKDFSGFVASGAKQNLLFSLLVVALAASMAGLLIYQGHRMDKLGLRFQHIQNVVEQESDAIEMVASTPEVFDPRNEALILTEKLCKLVSAHRVSIWHFSTDHKSLICNDIYDRTEDNHAGGYEYSISELPNFFELLDAGETVVVDNAEHDQRTAALYRLFMSSVSTRSLMITPVLGKNGTIGAILVEDTPYLYNINHITKIFAGLVTMRFVAAQVEFDQIGKHQRLHYENGKVFSQKEFLKKTVKDDLENTEKDINHDYLIDPGQFSKNKIDFGQFDKQGEQTIYPAVAMMDISFSGFLSSDIQHTVELIKPVKNLVIVLEQIAQKYGIFYVRIMGGHLIAVTGCSKEPDITAPIRLAQAAIDMREACLEIIPHKYTSSTFGIGIDVGPAIGSWFGKDAKTFALWGPVVGMSSLMAQMAKDDATIQVTQEAYAALRNDFLFRSRGNFFIPDMGVADIFILAGRR</sequence>
<dbReference type="SUPFAM" id="SSF55781">
    <property type="entry name" value="GAF domain-like"/>
    <property type="match status" value="1"/>
</dbReference>
<protein>
    <recommendedName>
        <fullName evidence="2">Guanylate cyclase domain-containing protein</fullName>
    </recommendedName>
</protein>
<dbReference type="InterPro" id="IPR029016">
    <property type="entry name" value="GAF-like_dom_sf"/>
</dbReference>
<evidence type="ECO:0000256" key="1">
    <source>
        <dbReference type="SAM" id="Phobius"/>
    </source>
</evidence>
<dbReference type="GO" id="GO:0035556">
    <property type="term" value="P:intracellular signal transduction"/>
    <property type="evidence" value="ECO:0007669"/>
    <property type="project" value="InterPro"/>
</dbReference>
<keyword evidence="1" id="KW-0812">Transmembrane</keyword>
<dbReference type="GO" id="GO:0009190">
    <property type="term" value="P:cyclic nucleotide biosynthetic process"/>
    <property type="evidence" value="ECO:0007669"/>
    <property type="project" value="InterPro"/>
</dbReference>
<dbReference type="GO" id="GO:0004016">
    <property type="term" value="F:adenylate cyclase activity"/>
    <property type="evidence" value="ECO:0007669"/>
    <property type="project" value="UniProtKB-ARBA"/>
</dbReference>
<dbReference type="Pfam" id="PF22673">
    <property type="entry name" value="MCP-like_PDC_1"/>
    <property type="match status" value="1"/>
</dbReference>
<feature type="domain" description="Guanylate cyclase" evidence="2">
    <location>
        <begin position="647"/>
        <end position="776"/>
    </location>
</feature>
<keyword evidence="1" id="KW-0472">Membrane</keyword>
<dbReference type="RefSeq" id="WP_110438848.1">
    <property type="nucleotide sequence ID" value="NZ_CP046393.1"/>
</dbReference>
<dbReference type="InterPro" id="IPR001054">
    <property type="entry name" value="A/G_cyclase"/>
</dbReference>
<dbReference type="Gene3D" id="3.30.450.20">
    <property type="entry name" value="PAS domain"/>
    <property type="match status" value="1"/>
</dbReference>
<dbReference type="Pfam" id="PF00211">
    <property type="entry name" value="Guanylate_cyc"/>
    <property type="match status" value="1"/>
</dbReference>
<dbReference type="PROSITE" id="PS50125">
    <property type="entry name" value="GUANYLATE_CYCLASE_2"/>
    <property type="match status" value="1"/>
</dbReference>
<dbReference type="CDD" id="cd07302">
    <property type="entry name" value="CHD"/>
    <property type="match status" value="1"/>
</dbReference>
<feature type="transmembrane region" description="Helical" evidence="1">
    <location>
        <begin position="376"/>
        <end position="395"/>
    </location>
</feature>
<reference evidence="3 4" key="1">
    <citation type="submission" date="2018-05" db="EMBL/GenBank/DDBJ databases">
        <title>Reference genomes for bee gut microbiota database.</title>
        <authorList>
            <person name="Ellegaard K.M."/>
        </authorList>
    </citation>
    <scope>NUCLEOTIDE SEQUENCE [LARGE SCALE GENOMIC DNA]</scope>
    <source>
        <strain evidence="3 4">ESL0284</strain>
    </source>
</reference>
<dbReference type="AlphaFoldDB" id="A0A318NCN0"/>
<dbReference type="EMBL" id="QGLT01000002">
    <property type="protein sequence ID" value="PXZ00706.1"/>
    <property type="molecule type" value="Genomic_DNA"/>
</dbReference>
<accession>A0A318NCN0</accession>
<proteinExistence type="predicted"/>
<keyword evidence="4" id="KW-1185">Reference proteome</keyword>
<evidence type="ECO:0000313" key="3">
    <source>
        <dbReference type="EMBL" id="PXZ00706.1"/>
    </source>
</evidence>
<dbReference type="InterPro" id="IPR029787">
    <property type="entry name" value="Nucleotide_cyclase"/>
</dbReference>
<gene>
    <name evidence="3" type="ORF">DK869_04735</name>
</gene>
<dbReference type="Gene3D" id="3.30.70.1230">
    <property type="entry name" value="Nucleotide cyclase"/>
    <property type="match status" value="1"/>
</dbReference>
<evidence type="ECO:0000259" key="2">
    <source>
        <dbReference type="PROSITE" id="PS50125"/>
    </source>
</evidence>
<dbReference type="SUPFAM" id="SSF55073">
    <property type="entry name" value="Nucleotide cyclase"/>
    <property type="match status" value="1"/>
</dbReference>
<dbReference type="Proteomes" id="UP000247565">
    <property type="component" value="Unassembled WGS sequence"/>
</dbReference>
<organism evidence="3 4">
    <name type="scientific">Commensalibacter melissae</name>
    <dbReference type="NCBI Taxonomy" id="2070537"/>
    <lineage>
        <taxon>Bacteria</taxon>
        <taxon>Pseudomonadati</taxon>
        <taxon>Pseudomonadota</taxon>
        <taxon>Alphaproteobacteria</taxon>
        <taxon>Acetobacterales</taxon>
        <taxon>Acetobacteraceae</taxon>
    </lineage>
</organism>
<name>A0A318NCN0_9PROT</name>
<feature type="transmembrane region" description="Helical" evidence="1">
    <location>
        <begin position="20"/>
        <end position="46"/>
    </location>
</feature>
<dbReference type="Gene3D" id="3.30.450.40">
    <property type="match status" value="1"/>
</dbReference>
<keyword evidence="1" id="KW-1133">Transmembrane helix</keyword>
<dbReference type="OrthoDB" id="7293398at2"/>
<comment type="caution">
    <text evidence="3">The sequence shown here is derived from an EMBL/GenBank/DDBJ whole genome shotgun (WGS) entry which is preliminary data.</text>
</comment>